<dbReference type="RefSeq" id="WP_011149321.1">
    <property type="nucleotide sequence ID" value="NC_005139.1"/>
</dbReference>
<reference evidence="3 4" key="1">
    <citation type="journal article" date="2003" name="Genome Res.">
        <title>Comparative genome analysis of Vibrio vulnificus, a marine pathogen.</title>
        <authorList>
            <person name="Chen C.Y."/>
            <person name="Wu K.M."/>
            <person name="Chang Y.C."/>
            <person name="Chang C.H."/>
            <person name="Tsai H.C."/>
            <person name="Liao T.L."/>
            <person name="Liu Y.M."/>
            <person name="Chen H.J."/>
            <person name="Shen A.B."/>
            <person name="Li J.C."/>
            <person name="Su T.L."/>
            <person name="Shao C.P."/>
            <person name="Lee C.T."/>
            <person name="Hor L.I."/>
            <person name="Tsai S.F."/>
        </authorList>
    </citation>
    <scope>NUCLEOTIDE SEQUENCE [LARGE SCALE GENOMIC DNA]</scope>
    <source>
        <strain evidence="3 4">YJ016</strain>
    </source>
</reference>
<name>Q7MPL5_VIBVY</name>
<keyword evidence="1" id="KW-0808">Transferase</keyword>
<evidence type="ECO:0000256" key="1">
    <source>
        <dbReference type="ARBA" id="ARBA00022679"/>
    </source>
</evidence>
<evidence type="ECO:0000259" key="2">
    <source>
        <dbReference type="Pfam" id="PF00534"/>
    </source>
</evidence>
<dbReference type="AlphaFoldDB" id="Q7MPL5"/>
<gene>
    <name evidence="3" type="ordered locus">VV0348</name>
</gene>
<dbReference type="CAZy" id="GT4">
    <property type="family name" value="Glycosyltransferase Family 4"/>
</dbReference>
<dbReference type="Pfam" id="PF00534">
    <property type="entry name" value="Glycos_transf_1"/>
    <property type="match status" value="1"/>
</dbReference>
<organism evidence="3 4">
    <name type="scientific">Vibrio vulnificus (strain YJ016)</name>
    <dbReference type="NCBI Taxonomy" id="196600"/>
    <lineage>
        <taxon>Bacteria</taxon>
        <taxon>Pseudomonadati</taxon>
        <taxon>Pseudomonadota</taxon>
        <taxon>Gammaproteobacteria</taxon>
        <taxon>Vibrionales</taxon>
        <taxon>Vibrionaceae</taxon>
        <taxon>Vibrio</taxon>
    </lineage>
</organism>
<dbReference type="SUPFAM" id="SSF53756">
    <property type="entry name" value="UDP-Glycosyltransferase/glycogen phosphorylase"/>
    <property type="match status" value="1"/>
</dbReference>
<dbReference type="Proteomes" id="UP000002675">
    <property type="component" value="Chromosome I"/>
</dbReference>
<dbReference type="Gene3D" id="3.40.50.2000">
    <property type="entry name" value="Glycogen Phosphorylase B"/>
    <property type="match status" value="2"/>
</dbReference>
<protein>
    <recommendedName>
        <fullName evidence="2">Glycosyl transferase family 1 domain-containing protein</fullName>
    </recommendedName>
</protein>
<dbReference type="GO" id="GO:0016757">
    <property type="term" value="F:glycosyltransferase activity"/>
    <property type="evidence" value="ECO:0007669"/>
    <property type="project" value="InterPro"/>
</dbReference>
<evidence type="ECO:0000313" key="4">
    <source>
        <dbReference type="Proteomes" id="UP000002675"/>
    </source>
</evidence>
<sequence>MNKLLINFFSAKSGGGKVILDNFMEHFDADDVEIHFIFPSEYDFKFEKHLEVKVPKWMNKPYGLFWFYFFFVPNYCRKNGISKVLNFGDVIFPRLKSQTYFFDWAYLVLDDSNIWSSMDFKSRFIRMLKAALIKAFKSNNKTVIVQSEAISSSYKKILGFEGEIVVAPTPVSINNIDGMSHGIDKNSLVYISNYAPHKNFEIIPRVASILKQNKVDCSIVLTIDENSIHWRNLSCELSGLGVLDMVKTLGPLSQEDVFSVLKSSRALFFPSKLESYGIPLIEAMILGKPVLTSDTPFIKSVCGDAVLYFDPKCPEDIATKITDFIDGVDYCRMRQSEVSKVLENIPSWDQYTRLLIKSSI</sequence>
<evidence type="ECO:0000313" key="3">
    <source>
        <dbReference type="EMBL" id="BAC93112.1"/>
    </source>
</evidence>
<proteinExistence type="predicted"/>
<accession>Q7MPL5</accession>
<dbReference type="PANTHER" id="PTHR46401:SF2">
    <property type="entry name" value="GLYCOSYLTRANSFERASE WBBK-RELATED"/>
    <property type="match status" value="1"/>
</dbReference>
<dbReference type="HOGENOM" id="CLU_066447_0_0_6"/>
<dbReference type="EMBL" id="BA000037">
    <property type="protein sequence ID" value="BAC93112.1"/>
    <property type="molecule type" value="Genomic_DNA"/>
</dbReference>
<dbReference type="PANTHER" id="PTHR46401">
    <property type="entry name" value="GLYCOSYLTRANSFERASE WBBK-RELATED"/>
    <property type="match status" value="1"/>
</dbReference>
<dbReference type="KEGG" id="vvy:VV0348"/>
<dbReference type="PATRIC" id="fig|196600.6.peg.383"/>
<feature type="domain" description="Glycosyl transferase family 1" evidence="2">
    <location>
        <begin position="184"/>
        <end position="327"/>
    </location>
</feature>
<dbReference type="InterPro" id="IPR001296">
    <property type="entry name" value="Glyco_trans_1"/>
</dbReference>